<name>A0A6J4RWN4_9ACTN</name>
<feature type="transmembrane region" description="Helical" evidence="1">
    <location>
        <begin position="189"/>
        <end position="209"/>
    </location>
</feature>
<sequence>MTPLKLSRAQRRQLRVDRRTWALGVAALGTTGVVLFGELARVWTKGSAPLPTEIAEPVEIVQAADEAVRETVEVAVAGYQGGSTRENALFNLLGSFSMTFGLTRLTTFIIRRYGRVGPLRNYRWGGRHIHHFVPGIAIAFLAGGASVISRNQELDPWLALPFGFGVALTLDESALLLELDDVYWTERGIVSVQITLGALALLSSAALGLRLLRRGEREVLDEEELPPMDAAAWTTA</sequence>
<keyword evidence="1" id="KW-1133">Transmembrane helix</keyword>
<feature type="transmembrane region" description="Helical" evidence="1">
    <location>
        <begin position="21"/>
        <end position="43"/>
    </location>
</feature>
<keyword evidence="1" id="KW-0472">Membrane</keyword>
<gene>
    <name evidence="2" type="ORF">AVDCRST_MAG85-449</name>
</gene>
<organism evidence="2">
    <name type="scientific">uncultured Solirubrobacteraceae bacterium</name>
    <dbReference type="NCBI Taxonomy" id="1162706"/>
    <lineage>
        <taxon>Bacteria</taxon>
        <taxon>Bacillati</taxon>
        <taxon>Actinomycetota</taxon>
        <taxon>Thermoleophilia</taxon>
        <taxon>Solirubrobacterales</taxon>
        <taxon>Solirubrobacteraceae</taxon>
        <taxon>environmental samples</taxon>
    </lineage>
</organism>
<proteinExistence type="predicted"/>
<evidence type="ECO:0000313" key="2">
    <source>
        <dbReference type="EMBL" id="CAA9477659.1"/>
    </source>
</evidence>
<evidence type="ECO:0000256" key="1">
    <source>
        <dbReference type="SAM" id="Phobius"/>
    </source>
</evidence>
<dbReference type="AlphaFoldDB" id="A0A6J4RWN4"/>
<feature type="transmembrane region" description="Helical" evidence="1">
    <location>
        <begin position="131"/>
        <end position="148"/>
    </location>
</feature>
<feature type="transmembrane region" description="Helical" evidence="1">
    <location>
        <begin position="88"/>
        <end position="110"/>
    </location>
</feature>
<evidence type="ECO:0008006" key="3">
    <source>
        <dbReference type="Google" id="ProtNLM"/>
    </source>
</evidence>
<reference evidence="2" key="1">
    <citation type="submission" date="2020-02" db="EMBL/GenBank/DDBJ databases">
        <authorList>
            <person name="Meier V. D."/>
        </authorList>
    </citation>
    <scope>NUCLEOTIDE SEQUENCE</scope>
    <source>
        <strain evidence="2">AVDCRST_MAG85</strain>
    </source>
</reference>
<protein>
    <recommendedName>
        <fullName evidence="3">Integral membrane protein</fullName>
    </recommendedName>
</protein>
<accession>A0A6J4RWN4</accession>
<keyword evidence="1" id="KW-0812">Transmembrane</keyword>
<dbReference type="EMBL" id="CADCVT010000051">
    <property type="protein sequence ID" value="CAA9477659.1"/>
    <property type="molecule type" value="Genomic_DNA"/>
</dbReference>